<protein>
    <recommendedName>
        <fullName evidence="4">Ankyrin repeat domain-containing protein</fullName>
    </recommendedName>
</protein>
<evidence type="ECO:0008006" key="4">
    <source>
        <dbReference type="Google" id="ProtNLM"/>
    </source>
</evidence>
<sequence>MNYNHRLDIPIHKAALVGDWDSVSQMFEHDPDLMTKQITYRFETPLIIAIGTNRSNRFVKKLVERIVAIGDAQKLLMSSYDGNNPLHYAAKVGNTTAARLLVEQFPQMTHILNEQGDTMLILAAFHGNKETLIYLLQVTPDLLPGEENINPYTGVSGGDLITFTLMAGFYGK</sequence>
<dbReference type="SUPFAM" id="SSF48403">
    <property type="entry name" value="Ankyrin repeat"/>
    <property type="match status" value="1"/>
</dbReference>
<keyword evidence="3" id="KW-1185">Reference proteome</keyword>
<evidence type="ECO:0000313" key="2">
    <source>
        <dbReference type="EMBL" id="KAK9050378.1"/>
    </source>
</evidence>
<dbReference type="AlphaFoldDB" id="A0AAP0CBF7"/>
<dbReference type="PANTHER" id="PTHR24121:SF31">
    <property type="entry name" value="ANKYRIN REPEAT-CONTAINING PROTEIN"/>
    <property type="match status" value="1"/>
</dbReference>
<proteinExistence type="predicted"/>
<accession>A0AAP0CBF7</accession>
<dbReference type="PANTHER" id="PTHR24121">
    <property type="entry name" value="NO MECHANORECEPTOR POTENTIAL C, ISOFORM D-RELATED"/>
    <property type="match status" value="1"/>
</dbReference>
<dbReference type="SMART" id="SM00248">
    <property type="entry name" value="ANK"/>
    <property type="match status" value="4"/>
</dbReference>
<dbReference type="PROSITE" id="PS50297">
    <property type="entry name" value="ANK_REP_REGION"/>
    <property type="match status" value="1"/>
</dbReference>
<feature type="repeat" description="ANK" evidence="1">
    <location>
        <begin position="81"/>
        <end position="103"/>
    </location>
</feature>
<reference evidence="2 3" key="1">
    <citation type="submission" date="2024-04" db="EMBL/GenBank/DDBJ databases">
        <title>The reference genome of an endangered Asteraceae, Deinandra increscens subsp. villosa, native to the Central Coast of California.</title>
        <authorList>
            <person name="Guilliams M."/>
            <person name="Hasenstab-Lehman K."/>
            <person name="Meyer R."/>
            <person name="Mcevoy S."/>
        </authorList>
    </citation>
    <scope>NUCLEOTIDE SEQUENCE [LARGE SCALE GENOMIC DNA]</scope>
    <source>
        <tissue evidence="2">Leaf</tissue>
    </source>
</reference>
<gene>
    <name evidence="2" type="ORF">SSX86_030652</name>
</gene>
<dbReference type="PROSITE" id="PS50088">
    <property type="entry name" value="ANK_REPEAT"/>
    <property type="match status" value="1"/>
</dbReference>
<name>A0AAP0CBF7_9ASTR</name>
<evidence type="ECO:0000256" key="1">
    <source>
        <dbReference type="PROSITE-ProRule" id="PRU00023"/>
    </source>
</evidence>
<dbReference type="Gene3D" id="1.25.40.20">
    <property type="entry name" value="Ankyrin repeat-containing domain"/>
    <property type="match status" value="1"/>
</dbReference>
<dbReference type="InterPro" id="IPR002110">
    <property type="entry name" value="Ankyrin_rpt"/>
</dbReference>
<organism evidence="2 3">
    <name type="scientific">Deinandra increscens subsp. villosa</name>
    <dbReference type="NCBI Taxonomy" id="3103831"/>
    <lineage>
        <taxon>Eukaryota</taxon>
        <taxon>Viridiplantae</taxon>
        <taxon>Streptophyta</taxon>
        <taxon>Embryophyta</taxon>
        <taxon>Tracheophyta</taxon>
        <taxon>Spermatophyta</taxon>
        <taxon>Magnoliopsida</taxon>
        <taxon>eudicotyledons</taxon>
        <taxon>Gunneridae</taxon>
        <taxon>Pentapetalae</taxon>
        <taxon>asterids</taxon>
        <taxon>campanulids</taxon>
        <taxon>Asterales</taxon>
        <taxon>Asteraceae</taxon>
        <taxon>Asteroideae</taxon>
        <taxon>Heliantheae alliance</taxon>
        <taxon>Madieae</taxon>
        <taxon>Madiinae</taxon>
        <taxon>Deinandra</taxon>
    </lineage>
</organism>
<dbReference type="Pfam" id="PF12796">
    <property type="entry name" value="Ank_2"/>
    <property type="match status" value="1"/>
</dbReference>
<dbReference type="InterPro" id="IPR036770">
    <property type="entry name" value="Ankyrin_rpt-contain_sf"/>
</dbReference>
<keyword evidence="1" id="KW-0040">ANK repeat</keyword>
<comment type="caution">
    <text evidence="2">The sequence shown here is derived from an EMBL/GenBank/DDBJ whole genome shotgun (WGS) entry which is preliminary data.</text>
</comment>
<dbReference type="EMBL" id="JBCNJP010002053">
    <property type="protein sequence ID" value="KAK9050378.1"/>
    <property type="molecule type" value="Genomic_DNA"/>
</dbReference>
<dbReference type="Proteomes" id="UP001408789">
    <property type="component" value="Unassembled WGS sequence"/>
</dbReference>
<evidence type="ECO:0000313" key="3">
    <source>
        <dbReference type="Proteomes" id="UP001408789"/>
    </source>
</evidence>